<protein>
    <recommendedName>
        <fullName evidence="9">3-hydroxyacyl-[acyl-carrier-protein] dehydratase FabZ</fullName>
        <ecNumber evidence="9">4.2.1.59</ecNumber>
    </recommendedName>
    <alternativeName>
        <fullName evidence="9">(3R)-hydroxymyristoyl-[acyl-carrier-protein] dehydratase</fullName>
        <shortName evidence="9">(3R)-hydroxymyristoyl-ACP dehydrase</shortName>
    </alternativeName>
    <alternativeName>
        <fullName evidence="9">Beta-hydroxyacyl-ACP dehydratase</fullName>
    </alternativeName>
</protein>
<dbReference type="HAMAP" id="MF_00406">
    <property type="entry name" value="FabZ"/>
    <property type="match status" value="1"/>
</dbReference>
<reference evidence="10 11" key="1">
    <citation type="submission" date="2013-04" db="EMBL/GenBank/DDBJ databases">
        <title>Oceanococcus atlanticus 22II-S10r2 Genome Sequencing.</title>
        <authorList>
            <person name="Lai Q."/>
            <person name="Li G."/>
            <person name="Shao Z."/>
        </authorList>
    </citation>
    <scope>NUCLEOTIDE SEQUENCE [LARGE SCALE GENOMIC DNA]</scope>
    <source>
        <strain evidence="10 11">22II-S10r2</strain>
    </source>
</reference>
<dbReference type="PANTHER" id="PTHR30272">
    <property type="entry name" value="3-HYDROXYACYL-[ACYL-CARRIER-PROTEIN] DEHYDRATASE"/>
    <property type="match status" value="1"/>
</dbReference>
<evidence type="ECO:0000256" key="3">
    <source>
        <dbReference type="ARBA" id="ARBA00022490"/>
    </source>
</evidence>
<dbReference type="Pfam" id="PF07977">
    <property type="entry name" value="FabA"/>
    <property type="match status" value="1"/>
</dbReference>
<dbReference type="RefSeq" id="WP_083561237.1">
    <property type="nucleotide sequence ID" value="NZ_AQQV01000002.1"/>
</dbReference>
<keyword evidence="4 9" id="KW-0444">Lipid biosynthesis</keyword>
<dbReference type="EMBL" id="AQQV01000002">
    <property type="protein sequence ID" value="ORE87028.1"/>
    <property type="molecule type" value="Genomic_DNA"/>
</dbReference>
<dbReference type="InterPro" id="IPR010084">
    <property type="entry name" value="FabZ"/>
</dbReference>
<dbReference type="GO" id="GO:0006633">
    <property type="term" value="P:fatty acid biosynthetic process"/>
    <property type="evidence" value="ECO:0007669"/>
    <property type="project" value="UniProtKB-UniRule"/>
</dbReference>
<evidence type="ECO:0000256" key="6">
    <source>
        <dbReference type="ARBA" id="ARBA00023098"/>
    </source>
</evidence>
<evidence type="ECO:0000256" key="4">
    <source>
        <dbReference type="ARBA" id="ARBA00022516"/>
    </source>
</evidence>
<dbReference type="Gene3D" id="3.10.129.10">
    <property type="entry name" value="Hotdog Thioesterase"/>
    <property type="match status" value="1"/>
</dbReference>
<proteinExistence type="inferred from homology"/>
<name>A0A1Y1SDF0_9GAMM</name>
<comment type="similarity">
    <text evidence="2 9">Belongs to the thioester dehydratase family. FabZ subfamily.</text>
</comment>
<comment type="catalytic activity">
    <reaction evidence="9">
        <text>a (3R)-hydroxyacyl-[ACP] = a (2E)-enoyl-[ACP] + H2O</text>
        <dbReference type="Rhea" id="RHEA:13097"/>
        <dbReference type="Rhea" id="RHEA-COMP:9925"/>
        <dbReference type="Rhea" id="RHEA-COMP:9945"/>
        <dbReference type="ChEBI" id="CHEBI:15377"/>
        <dbReference type="ChEBI" id="CHEBI:78784"/>
        <dbReference type="ChEBI" id="CHEBI:78827"/>
        <dbReference type="EC" id="4.2.1.59"/>
    </reaction>
</comment>
<evidence type="ECO:0000256" key="9">
    <source>
        <dbReference type="HAMAP-Rule" id="MF_00406"/>
    </source>
</evidence>
<comment type="function">
    <text evidence="8 9">Involved in unsaturated fatty acids biosynthesis. Catalyzes the dehydration of short chain beta-hydroxyacyl-ACPs and long chain saturated and unsaturated beta-hydroxyacyl-ACPs.</text>
</comment>
<dbReference type="STRING" id="1317117.ATO7_08312"/>
<dbReference type="GO" id="GO:0005737">
    <property type="term" value="C:cytoplasm"/>
    <property type="evidence" value="ECO:0007669"/>
    <property type="project" value="UniProtKB-SubCell"/>
</dbReference>
<accession>A0A1Y1SDF0</accession>
<dbReference type="InterPro" id="IPR029069">
    <property type="entry name" value="HotDog_dom_sf"/>
</dbReference>
<gene>
    <name evidence="9 10" type="primary">fabZ</name>
    <name evidence="10" type="ORF">ATO7_08312</name>
</gene>
<comment type="subcellular location">
    <subcellularLocation>
        <location evidence="1 9">Cytoplasm</location>
    </subcellularLocation>
</comment>
<evidence type="ECO:0000313" key="10">
    <source>
        <dbReference type="EMBL" id="ORE87028.1"/>
    </source>
</evidence>
<keyword evidence="7 9" id="KW-0456">Lyase</keyword>
<evidence type="ECO:0000256" key="1">
    <source>
        <dbReference type="ARBA" id="ARBA00004496"/>
    </source>
</evidence>
<keyword evidence="6 9" id="KW-0443">Lipid metabolism</keyword>
<dbReference type="OrthoDB" id="9786735at2"/>
<dbReference type="GO" id="GO:0009245">
    <property type="term" value="P:lipid A biosynthetic process"/>
    <property type="evidence" value="ECO:0007669"/>
    <property type="project" value="UniProtKB-UniRule"/>
</dbReference>
<evidence type="ECO:0000256" key="5">
    <source>
        <dbReference type="ARBA" id="ARBA00022556"/>
    </source>
</evidence>
<sequence length="152" mass="16671">MTQTLEAIDFAAIQRMLPHRYPFLLIDRVLSCEPGECVTALKNVTANEEFFQGHFPGNPVMPGVLMLEALAQTCGVLASKTANTGAEDGVILLFAGIDKARFKRQVIPGDQLILSGQLTKRKRDIWCFSAEARVDEQLACRADLLCAIHTPA</sequence>
<keyword evidence="11" id="KW-1185">Reference proteome</keyword>
<dbReference type="InterPro" id="IPR013114">
    <property type="entry name" value="FabA_FabZ"/>
</dbReference>
<feature type="active site" evidence="9">
    <location>
        <position position="54"/>
    </location>
</feature>
<evidence type="ECO:0000313" key="11">
    <source>
        <dbReference type="Proteomes" id="UP000192342"/>
    </source>
</evidence>
<dbReference type="PANTHER" id="PTHR30272:SF1">
    <property type="entry name" value="3-HYDROXYACYL-[ACYL-CARRIER-PROTEIN] DEHYDRATASE"/>
    <property type="match status" value="1"/>
</dbReference>
<dbReference type="Proteomes" id="UP000192342">
    <property type="component" value="Unassembled WGS sequence"/>
</dbReference>
<dbReference type="EC" id="4.2.1.59" evidence="9"/>
<evidence type="ECO:0000256" key="7">
    <source>
        <dbReference type="ARBA" id="ARBA00023239"/>
    </source>
</evidence>
<dbReference type="CDD" id="cd01288">
    <property type="entry name" value="FabZ"/>
    <property type="match status" value="1"/>
</dbReference>
<dbReference type="GO" id="GO:0016020">
    <property type="term" value="C:membrane"/>
    <property type="evidence" value="ECO:0007669"/>
    <property type="project" value="GOC"/>
</dbReference>
<dbReference type="NCBIfam" id="NF000582">
    <property type="entry name" value="PRK00006.1"/>
    <property type="match status" value="1"/>
</dbReference>
<dbReference type="FunFam" id="3.10.129.10:FF:000001">
    <property type="entry name" value="3-hydroxyacyl-[acyl-carrier-protein] dehydratase FabZ"/>
    <property type="match status" value="1"/>
</dbReference>
<dbReference type="NCBIfam" id="TIGR01750">
    <property type="entry name" value="fabZ"/>
    <property type="match status" value="1"/>
</dbReference>
<dbReference type="AlphaFoldDB" id="A0A1Y1SDF0"/>
<evidence type="ECO:0000256" key="8">
    <source>
        <dbReference type="ARBA" id="ARBA00025049"/>
    </source>
</evidence>
<dbReference type="GO" id="GO:0019171">
    <property type="term" value="F:(3R)-hydroxyacyl-[acyl-carrier-protein] dehydratase activity"/>
    <property type="evidence" value="ECO:0007669"/>
    <property type="project" value="UniProtKB-EC"/>
</dbReference>
<organism evidence="10 11">
    <name type="scientific">Oceanococcus atlanticus</name>
    <dbReference type="NCBI Taxonomy" id="1317117"/>
    <lineage>
        <taxon>Bacteria</taxon>
        <taxon>Pseudomonadati</taxon>
        <taxon>Pseudomonadota</taxon>
        <taxon>Gammaproteobacteria</taxon>
        <taxon>Chromatiales</taxon>
        <taxon>Oceanococcaceae</taxon>
        <taxon>Oceanococcus</taxon>
    </lineage>
</organism>
<keyword evidence="3 9" id="KW-0963">Cytoplasm</keyword>
<dbReference type="SUPFAM" id="SSF54637">
    <property type="entry name" value="Thioesterase/thiol ester dehydrase-isomerase"/>
    <property type="match status" value="1"/>
</dbReference>
<keyword evidence="5 9" id="KW-0441">Lipid A biosynthesis</keyword>
<evidence type="ECO:0000256" key="2">
    <source>
        <dbReference type="ARBA" id="ARBA00009174"/>
    </source>
</evidence>
<comment type="caution">
    <text evidence="10">The sequence shown here is derived from an EMBL/GenBank/DDBJ whole genome shotgun (WGS) entry which is preliminary data.</text>
</comment>